<evidence type="ECO:0000313" key="3">
    <source>
        <dbReference type="Proteomes" id="UP000321570"/>
    </source>
</evidence>
<feature type="region of interest" description="Disordered" evidence="1">
    <location>
        <begin position="1"/>
        <end position="25"/>
    </location>
</feature>
<name>A0A564XX87_HYMDI</name>
<protein>
    <submittedName>
        <fullName evidence="2">Uncharacterized protein</fullName>
    </submittedName>
</protein>
<keyword evidence="3" id="KW-1185">Reference proteome</keyword>
<accession>A0A564XX87</accession>
<sequence length="49" mass="5736">MEVSENAEDELATSRRKQHCHGSTDSLRTPEFVRRVHSIAWCKLNSYFI</sequence>
<feature type="compositionally biased region" description="Acidic residues" evidence="1">
    <location>
        <begin position="1"/>
        <end position="11"/>
    </location>
</feature>
<reference evidence="2 3" key="1">
    <citation type="submission" date="2019-07" db="EMBL/GenBank/DDBJ databases">
        <authorList>
            <person name="Jastrzebski P J."/>
            <person name="Paukszto L."/>
            <person name="Jastrzebski P J."/>
        </authorList>
    </citation>
    <scope>NUCLEOTIDE SEQUENCE [LARGE SCALE GENOMIC DNA]</scope>
    <source>
        <strain evidence="2 3">WMS-il1</strain>
    </source>
</reference>
<proteinExistence type="predicted"/>
<evidence type="ECO:0000313" key="2">
    <source>
        <dbReference type="EMBL" id="VUZ39632.1"/>
    </source>
</evidence>
<dbReference type="AlphaFoldDB" id="A0A564XX87"/>
<organism evidence="2 3">
    <name type="scientific">Hymenolepis diminuta</name>
    <name type="common">Rat tapeworm</name>
    <dbReference type="NCBI Taxonomy" id="6216"/>
    <lineage>
        <taxon>Eukaryota</taxon>
        <taxon>Metazoa</taxon>
        <taxon>Spiralia</taxon>
        <taxon>Lophotrochozoa</taxon>
        <taxon>Platyhelminthes</taxon>
        <taxon>Cestoda</taxon>
        <taxon>Eucestoda</taxon>
        <taxon>Cyclophyllidea</taxon>
        <taxon>Hymenolepididae</taxon>
        <taxon>Hymenolepis</taxon>
    </lineage>
</organism>
<dbReference type="Proteomes" id="UP000321570">
    <property type="component" value="Unassembled WGS sequence"/>
</dbReference>
<evidence type="ECO:0000256" key="1">
    <source>
        <dbReference type="SAM" id="MobiDB-lite"/>
    </source>
</evidence>
<dbReference type="EMBL" id="CABIJS010000022">
    <property type="protein sequence ID" value="VUZ39632.1"/>
    <property type="molecule type" value="Genomic_DNA"/>
</dbReference>
<gene>
    <name evidence="2" type="ORF">WMSIL1_LOCUS955</name>
</gene>